<name>A0A4R2LDG2_9FIRM</name>
<dbReference type="AlphaFoldDB" id="A0A4R2LDG2"/>
<gene>
    <name evidence="1" type="ORF">EV212_10346</name>
</gene>
<dbReference type="SUPFAM" id="SSF52980">
    <property type="entry name" value="Restriction endonuclease-like"/>
    <property type="match status" value="1"/>
</dbReference>
<reference evidence="1 2" key="1">
    <citation type="submission" date="2019-03" db="EMBL/GenBank/DDBJ databases">
        <title>Genomic Encyclopedia of Type Strains, Phase IV (KMG-IV): sequencing the most valuable type-strain genomes for metagenomic binning, comparative biology and taxonomic classification.</title>
        <authorList>
            <person name="Goeker M."/>
        </authorList>
    </citation>
    <scope>NUCLEOTIDE SEQUENCE [LARGE SCALE GENOMIC DNA]</scope>
    <source>
        <strain evidence="1 2">DSM 28559</strain>
    </source>
</reference>
<evidence type="ECO:0000313" key="1">
    <source>
        <dbReference type="EMBL" id="TCO85325.1"/>
    </source>
</evidence>
<sequence>MAKIGVYRLRIYDLLYEKPICNYAEGTGKKKQSNVLILGTGWTGNEAFKAAFWAGQALDTELNITVASQNATAYKEQVLSTKSDAYMPALKKYAEQKHYANLKFIDIDVEEGLDAAGLAPLDFAANRYNYIIISLGDAEHNWLAASELITQIGAARSEKESSPFGVVVNVFDEFSDNIGADEQAMLEEHGEENGIEVHFFGNESVIGTELERIARNINFSYGMKYDQRINKKKSDEQFEASRMAEFVESPMDYEIGDVNVAANFIGAKYAADSSFASVVHIPVKLAMCKDSEPKKNPLNILKEAIRKKNKLYWKLVALEHRRWNAYTVTRGFRAPTLQEEETLLYRDGNTHQDKQRLLHMCLCDCGEKASLDNEFDYQYALWLKKKCPANDPSELDRASLRAHQLTEKLSEKIDSDAILRRIVGNNTEYSNLRRSILKLVNDEDNSLVLYQKSFEAAKEYAENISGEEVHQLDEADEMLSVVKIRNARMDFFSLDEQLVEMLPFVLWYGNKYGTVITISDGMSTTMHDVIIPTLFCAQNAVFIGKAVSSRKYQEAISTYFESRGGNITPQFIALSSMDMDTVYECLEEQIEKYGHHDLIINCVPNKGYDAVLAVGRLIEKYPRAINAVQYLPEKGILSFSADKNIGVGLDNKNFSLSEYIQLMGGRVENEYDKLYDTREYESLMELFKKYCEPTRYKKGDGKTQGSFNTWAVVTKFFAQSAKDTHYEDKIKKNLEGDVLQYTGTFSENVFRDSMIGNTLSQLQAYHIIQGYSDCTADKVVTVRFEYVNPEIAALMHQFEQDTITEEDTYKSLKFIPMNGGLKISNRYVQQAPILAEGETDAHRKVKLAFLQDLSRRGYIINLAIDDNGDTVSFVFRDDSTMHLIKTQGLIFELVVYYLMRESGQFDDVETGVKIAWDAEDVPQKQQLLEELNMSSFGDLGYSNYVRARGEVIRHAIIQEGQSVKNEVDIIALRGMNATMVSCKTSDSDNMQWVYEIKAVSDHFQSTGVMAVASDYTEKNRASFVERAKQMNVPLWGTETLWNPKKMRAQRT</sequence>
<dbReference type="EMBL" id="SLXA01000003">
    <property type="protein sequence ID" value="TCO85325.1"/>
    <property type="molecule type" value="Genomic_DNA"/>
</dbReference>
<proteinExistence type="predicted"/>
<comment type="caution">
    <text evidence="1">The sequence shown here is derived from an EMBL/GenBank/DDBJ whole genome shotgun (WGS) entry which is preliminary data.</text>
</comment>
<organism evidence="1 2">
    <name type="scientific">Frisingicoccus caecimuris</name>
    <dbReference type="NCBI Taxonomy" id="1796636"/>
    <lineage>
        <taxon>Bacteria</taxon>
        <taxon>Bacillati</taxon>
        <taxon>Bacillota</taxon>
        <taxon>Clostridia</taxon>
        <taxon>Lachnospirales</taxon>
        <taxon>Lachnospiraceae</taxon>
        <taxon>Frisingicoccus</taxon>
    </lineage>
</organism>
<dbReference type="Proteomes" id="UP000295711">
    <property type="component" value="Unassembled WGS sequence"/>
</dbReference>
<dbReference type="InterPro" id="IPR011335">
    <property type="entry name" value="Restrct_endonuc-II-like"/>
</dbReference>
<accession>A0A4R2LDG2</accession>
<dbReference type="RefSeq" id="WP_132089447.1">
    <property type="nucleotide sequence ID" value="NZ_JANKAQ010000003.1"/>
</dbReference>
<keyword evidence="2" id="KW-1185">Reference proteome</keyword>
<dbReference type="GO" id="GO:0003676">
    <property type="term" value="F:nucleic acid binding"/>
    <property type="evidence" value="ECO:0007669"/>
    <property type="project" value="InterPro"/>
</dbReference>
<dbReference type="OrthoDB" id="9788659at2"/>
<dbReference type="Gene3D" id="3.40.1350.10">
    <property type="match status" value="1"/>
</dbReference>
<protein>
    <submittedName>
        <fullName evidence="1">Uncharacterized protein</fullName>
    </submittedName>
</protein>
<dbReference type="InterPro" id="IPR011856">
    <property type="entry name" value="tRNA_endonuc-like_dom_sf"/>
</dbReference>
<evidence type="ECO:0000313" key="2">
    <source>
        <dbReference type="Proteomes" id="UP000295711"/>
    </source>
</evidence>